<dbReference type="WBParaSite" id="EVEC_0001167901-mRNA-1">
    <property type="protein sequence ID" value="EVEC_0001167901-mRNA-1"/>
    <property type="gene ID" value="EVEC_0001167901"/>
</dbReference>
<accession>A0A0N4VLB9</accession>
<keyword evidence="3" id="KW-1185">Reference proteome</keyword>
<evidence type="ECO:0000313" key="3">
    <source>
        <dbReference type="Proteomes" id="UP000274131"/>
    </source>
</evidence>
<sequence length="139" mass="15642">MRSDKKKRYSPPNSLRVAPQRQWQPTGQTATTTPYTNLYTSRATPSEYVAPQSPLVNPPPSIIQAQPPMNSPRELGVDPTYRPEQTHYYQERLIAEPIQTTQHTWQTTVSTPTPVTTVVGYVQNLPQTPPVPTYHTSSV</sequence>
<feature type="compositionally biased region" description="Low complexity" evidence="1">
    <location>
        <begin position="24"/>
        <end position="40"/>
    </location>
</feature>
<name>A0A0N4VLB9_ENTVE</name>
<reference evidence="2 3" key="2">
    <citation type="submission" date="2018-10" db="EMBL/GenBank/DDBJ databases">
        <authorList>
            <consortium name="Pathogen Informatics"/>
        </authorList>
    </citation>
    <scope>NUCLEOTIDE SEQUENCE [LARGE SCALE GENOMIC DNA]</scope>
</reference>
<protein>
    <submittedName>
        <fullName evidence="4">ZM domain-containing protein</fullName>
    </submittedName>
</protein>
<evidence type="ECO:0000313" key="4">
    <source>
        <dbReference type="WBParaSite" id="EVEC_0001167901-mRNA-1"/>
    </source>
</evidence>
<dbReference type="EMBL" id="UXUI01011401">
    <property type="protein sequence ID" value="VDD96214.1"/>
    <property type="molecule type" value="Genomic_DNA"/>
</dbReference>
<gene>
    <name evidence="2" type="ORF">EVEC_LOCUS10965</name>
</gene>
<dbReference type="Proteomes" id="UP000274131">
    <property type="component" value="Unassembled WGS sequence"/>
</dbReference>
<feature type="region of interest" description="Disordered" evidence="1">
    <location>
        <begin position="1"/>
        <end position="80"/>
    </location>
</feature>
<reference evidence="4" key="1">
    <citation type="submission" date="2017-02" db="UniProtKB">
        <authorList>
            <consortium name="WormBaseParasite"/>
        </authorList>
    </citation>
    <scope>IDENTIFICATION</scope>
</reference>
<proteinExistence type="predicted"/>
<dbReference type="AlphaFoldDB" id="A0A0N4VLB9"/>
<evidence type="ECO:0000256" key="1">
    <source>
        <dbReference type="SAM" id="MobiDB-lite"/>
    </source>
</evidence>
<evidence type="ECO:0000313" key="2">
    <source>
        <dbReference type="EMBL" id="VDD96214.1"/>
    </source>
</evidence>
<organism evidence="4">
    <name type="scientific">Enterobius vermicularis</name>
    <name type="common">Human pinworm</name>
    <dbReference type="NCBI Taxonomy" id="51028"/>
    <lineage>
        <taxon>Eukaryota</taxon>
        <taxon>Metazoa</taxon>
        <taxon>Ecdysozoa</taxon>
        <taxon>Nematoda</taxon>
        <taxon>Chromadorea</taxon>
        <taxon>Rhabditida</taxon>
        <taxon>Spirurina</taxon>
        <taxon>Oxyuridomorpha</taxon>
        <taxon>Oxyuroidea</taxon>
        <taxon>Oxyuridae</taxon>
        <taxon>Enterobius</taxon>
    </lineage>
</organism>